<dbReference type="InterPro" id="IPR050546">
    <property type="entry name" value="Glycosyl_Hydrlase_16"/>
</dbReference>
<comment type="caution">
    <text evidence="5">The sequence shown here is derived from an EMBL/GenBank/DDBJ whole genome shotgun (WGS) entry which is preliminary data.</text>
</comment>
<keyword evidence="6" id="KW-1185">Reference proteome</keyword>
<dbReference type="PANTHER" id="PTHR10963">
    <property type="entry name" value="GLYCOSYL HYDROLASE-RELATED"/>
    <property type="match status" value="1"/>
</dbReference>
<proteinExistence type="inferred from homology"/>
<name>A0ABR3A2E4_9AGAR</name>
<dbReference type="Proteomes" id="UP001437256">
    <property type="component" value="Unassembled WGS sequence"/>
</dbReference>
<feature type="transmembrane region" description="Helical" evidence="3">
    <location>
        <begin position="48"/>
        <end position="75"/>
    </location>
</feature>
<dbReference type="Pfam" id="PF00722">
    <property type="entry name" value="Glyco_hydro_16"/>
    <property type="match status" value="1"/>
</dbReference>
<dbReference type="EMBL" id="JBBXMP010000028">
    <property type="protein sequence ID" value="KAL0067203.1"/>
    <property type="molecule type" value="Genomic_DNA"/>
</dbReference>
<keyword evidence="3" id="KW-0472">Membrane</keyword>
<evidence type="ECO:0000256" key="2">
    <source>
        <dbReference type="SAM" id="MobiDB-lite"/>
    </source>
</evidence>
<evidence type="ECO:0000256" key="1">
    <source>
        <dbReference type="ARBA" id="ARBA00006865"/>
    </source>
</evidence>
<organism evidence="5 6">
    <name type="scientific">Marasmius tenuissimus</name>
    <dbReference type="NCBI Taxonomy" id="585030"/>
    <lineage>
        <taxon>Eukaryota</taxon>
        <taxon>Fungi</taxon>
        <taxon>Dikarya</taxon>
        <taxon>Basidiomycota</taxon>
        <taxon>Agaricomycotina</taxon>
        <taxon>Agaricomycetes</taxon>
        <taxon>Agaricomycetidae</taxon>
        <taxon>Agaricales</taxon>
        <taxon>Marasmiineae</taxon>
        <taxon>Marasmiaceae</taxon>
        <taxon>Marasmius</taxon>
    </lineage>
</organism>
<feature type="region of interest" description="Disordered" evidence="2">
    <location>
        <begin position="1"/>
        <end position="28"/>
    </location>
</feature>
<evidence type="ECO:0000313" key="6">
    <source>
        <dbReference type="Proteomes" id="UP001437256"/>
    </source>
</evidence>
<dbReference type="PROSITE" id="PS51762">
    <property type="entry name" value="GH16_2"/>
    <property type="match status" value="1"/>
</dbReference>
<evidence type="ECO:0000313" key="5">
    <source>
        <dbReference type="EMBL" id="KAL0067203.1"/>
    </source>
</evidence>
<dbReference type="InterPro" id="IPR013320">
    <property type="entry name" value="ConA-like_dom_sf"/>
</dbReference>
<sequence length="479" mass="53581">MHRSTSAAGATNNPYMSDSPAAGKDGEKAGTHLVSKPWLLSPSPRIRISYWLVYACILVGFLGGVAQCVVTYFNVSRNRLDNAPMCIVLDEDFSNAEKALGPSGSFRHEVALGGFGNGEFDMTTSSSKNSWVDEEKGWLYIKPTLTADEDLGGDKGPVGWDGVFASNDQKLYVYNLTDCTFNETAKDGGFIEDPKNPGQKIYDMQGYLRSCSAVSNSTSGVVLPPAQSARLTTRKTASIKHGRVEVRARLPRGDWLWPAIWMLPKDSVYGDWPRSGEIDIVESRGNSLKYTARGRNYVQGALNWGPTPELNAVSKSYSWWSDKRRGFDEDFHTYVLEWSEKWVRIYVDTRLHTLLEFKFPTKQGGLFQFGDFPENFVNKTNGQLGPLLDPWQGNSAGPFDQEFYLILNVAVGGTGGWFPEVQGDKPWLNQAGQEKAMRDFALARDRWLPSWLGLTEKKNDWGDKSDAMIVDSVRMWQHC</sequence>
<feature type="domain" description="GH16" evidence="4">
    <location>
        <begin position="158"/>
        <end position="445"/>
    </location>
</feature>
<reference evidence="5 6" key="1">
    <citation type="submission" date="2024-05" db="EMBL/GenBank/DDBJ databases">
        <title>A draft genome resource for the thread blight pathogen Marasmius tenuissimus strain MS-2.</title>
        <authorList>
            <person name="Yulfo-Soto G.E."/>
            <person name="Baruah I.K."/>
            <person name="Amoako-Attah I."/>
            <person name="Bukari Y."/>
            <person name="Meinhardt L.W."/>
            <person name="Bailey B.A."/>
            <person name="Cohen S.P."/>
        </authorList>
    </citation>
    <scope>NUCLEOTIDE SEQUENCE [LARGE SCALE GENOMIC DNA]</scope>
    <source>
        <strain evidence="5 6">MS-2</strain>
    </source>
</reference>
<dbReference type="Gene3D" id="2.60.120.200">
    <property type="match status" value="1"/>
</dbReference>
<dbReference type="PANTHER" id="PTHR10963:SF55">
    <property type="entry name" value="GLYCOSIDE HYDROLASE FAMILY 16 PROTEIN"/>
    <property type="match status" value="1"/>
</dbReference>
<comment type="similarity">
    <text evidence="1">Belongs to the glycosyl hydrolase 16 family.</text>
</comment>
<keyword evidence="3" id="KW-0812">Transmembrane</keyword>
<dbReference type="SUPFAM" id="SSF49899">
    <property type="entry name" value="Concanavalin A-like lectins/glucanases"/>
    <property type="match status" value="1"/>
</dbReference>
<evidence type="ECO:0000259" key="4">
    <source>
        <dbReference type="PROSITE" id="PS51762"/>
    </source>
</evidence>
<dbReference type="InterPro" id="IPR000757">
    <property type="entry name" value="Beta-glucanase-like"/>
</dbReference>
<evidence type="ECO:0000256" key="3">
    <source>
        <dbReference type="SAM" id="Phobius"/>
    </source>
</evidence>
<feature type="compositionally biased region" description="Polar residues" evidence="2">
    <location>
        <begin position="1"/>
        <end position="16"/>
    </location>
</feature>
<protein>
    <recommendedName>
        <fullName evidence="4">GH16 domain-containing protein</fullName>
    </recommendedName>
</protein>
<accession>A0ABR3A2E4</accession>
<gene>
    <name evidence="5" type="ORF">AAF712_005773</name>
</gene>
<keyword evidence="3" id="KW-1133">Transmembrane helix</keyword>